<comment type="pathway">
    <text evidence="17">Nucleotide-sugar biosynthesis; UDP-N-acetyl-alpha-D-glucosamine biosynthesis; N-acetyl-alpha-D-glucosamine 1-phosphate from alpha-D-glucosamine 6-phosphate (route II): step 2/2.</text>
</comment>
<comment type="cofactor">
    <cofactor evidence="17">
        <name>Mg(2+)</name>
        <dbReference type="ChEBI" id="CHEBI:18420"/>
    </cofactor>
    <text evidence="17">Binds 1 Mg(2+) ion per subunit.</text>
</comment>
<feature type="binding site" evidence="17">
    <location>
        <position position="160"/>
    </location>
    <ligand>
        <name>UDP-N-acetyl-alpha-D-glucosamine</name>
        <dbReference type="ChEBI" id="CHEBI:57705"/>
    </ligand>
</feature>
<keyword evidence="10 17" id="KW-0573">Peptidoglycan synthesis</keyword>
<dbReference type="Gene3D" id="2.160.10.10">
    <property type="entry name" value="Hexapeptide repeat proteins"/>
    <property type="match status" value="1"/>
</dbReference>
<feature type="binding site" evidence="17">
    <location>
        <position position="78"/>
    </location>
    <ligand>
        <name>UDP-N-acetyl-alpha-D-glucosamine</name>
        <dbReference type="ChEBI" id="CHEBI:57705"/>
    </ligand>
</feature>
<comment type="similarity">
    <text evidence="2 17">In the N-terminal section; belongs to the N-acetylglucosamine-1-phosphate uridyltransferase family.</text>
</comment>
<proteinExistence type="inferred from homology"/>
<feature type="binding site" evidence="17">
    <location>
        <position position="247"/>
    </location>
    <ligand>
        <name>UDP-N-acetyl-alpha-D-glucosamine</name>
        <dbReference type="ChEBI" id="CHEBI:57705"/>
    </ligand>
</feature>
<feature type="binding site" evidence="17">
    <location>
        <position position="190"/>
    </location>
    <ligand>
        <name>UDP-N-acetyl-alpha-D-glucosamine</name>
        <dbReference type="ChEBI" id="CHEBI:57705"/>
    </ligand>
</feature>
<keyword evidence="8 17" id="KW-0460">Magnesium</keyword>
<comment type="catalytic activity">
    <reaction evidence="15 17">
        <text>N-acetyl-alpha-D-glucosamine 1-phosphate + UTP + H(+) = UDP-N-acetyl-alpha-D-glucosamine + diphosphate</text>
        <dbReference type="Rhea" id="RHEA:13509"/>
        <dbReference type="ChEBI" id="CHEBI:15378"/>
        <dbReference type="ChEBI" id="CHEBI:33019"/>
        <dbReference type="ChEBI" id="CHEBI:46398"/>
        <dbReference type="ChEBI" id="CHEBI:57705"/>
        <dbReference type="ChEBI" id="CHEBI:57776"/>
        <dbReference type="EC" id="2.7.7.23"/>
    </reaction>
</comment>
<protein>
    <recommendedName>
        <fullName evidence="17">Bifunctional protein GlmU</fullName>
    </recommendedName>
    <domain>
        <recommendedName>
            <fullName evidence="17">UDP-N-acetylglucosamine pyrophosphorylase</fullName>
            <ecNumber evidence="17">2.7.7.23</ecNumber>
        </recommendedName>
        <alternativeName>
            <fullName evidence="17">N-acetylglucosamine-1-phosphate uridyltransferase</fullName>
        </alternativeName>
    </domain>
    <domain>
        <recommendedName>
            <fullName evidence="17">Glucosamine-1-phosphate N-acetyltransferase</fullName>
            <ecNumber evidence="17">2.3.1.157</ecNumber>
        </recommendedName>
    </domain>
</protein>
<evidence type="ECO:0000256" key="8">
    <source>
        <dbReference type="ARBA" id="ARBA00022842"/>
    </source>
</evidence>
<sequence length="512" mass="53497">MTATNRPLDVVILAAGQGTRMKSALPKVLHPVAGRPMVAWAVRAAQELGAREVVVVTGHGAEKVEAALAGSGVRFARQEQQLGTGHAFLCGVDALSSAGNKNAGSAESESGNVDADVLVLYGDTPLLRTETLRALLDDHRARHSAFTILSGEVPDATGYGRIVRGEGGQVERIVEQKDATDAEKAIGEFNSGVYVMDARAPELARRIGNSNKAGEYYLTDLLGLYRGAGARTSAFKLDDADEVLGANDRRGLADLGRILRGRINAAHLAAGVSIQAPESVHIEDTVQIGRDVTLEPGVILRGETRIADGVTVGAYSVVTDSVLETGVVVKPHSVLEGAQVGAGSDVGPFARLRPGSVLGEGVHIGNFVETKNARLDAGVKAGHLAYLGDVTIGAETNVGAGTIVANYDGVNKHQSSVGAGVFIGSNSTIIAPRVVGDAAFIAAGSAVHEDIPEGHMAVARGKQRNVEGWSHRYWGSLRAKVDQKLPWLSGWLRAQDAANAAEPEPTEPTRNA</sequence>
<evidence type="ECO:0000256" key="17">
    <source>
        <dbReference type="HAMAP-Rule" id="MF_01631"/>
    </source>
</evidence>
<feature type="binding site" evidence="17">
    <location>
        <begin position="121"/>
        <end position="123"/>
    </location>
    <ligand>
        <name>UDP-N-acetyl-alpha-D-glucosamine</name>
        <dbReference type="ChEBI" id="CHEBI:57705"/>
    </ligand>
</feature>
<dbReference type="Pfam" id="PF12804">
    <property type="entry name" value="NTP_transf_3"/>
    <property type="match status" value="1"/>
</dbReference>
<keyword evidence="13 17" id="KW-0961">Cell wall biogenesis/degradation</keyword>
<evidence type="ECO:0000256" key="13">
    <source>
        <dbReference type="ARBA" id="ARBA00023316"/>
    </source>
</evidence>
<dbReference type="RefSeq" id="WP_386844581.1">
    <property type="nucleotide sequence ID" value="NZ_JBHUMK010000033.1"/>
</dbReference>
<feature type="binding site" evidence="17">
    <location>
        <position position="397"/>
    </location>
    <ligand>
        <name>UDP-N-acetyl-alpha-D-glucosamine</name>
        <dbReference type="ChEBI" id="CHEBI:57705"/>
    </ligand>
</feature>
<evidence type="ECO:0000256" key="15">
    <source>
        <dbReference type="ARBA" id="ARBA00048493"/>
    </source>
</evidence>
<keyword evidence="11 17" id="KW-0511">Multifunctional enzyme</keyword>
<evidence type="ECO:0000259" key="19">
    <source>
        <dbReference type="Pfam" id="PF25087"/>
    </source>
</evidence>
<dbReference type="InterPro" id="IPR050065">
    <property type="entry name" value="GlmU-like"/>
</dbReference>
<evidence type="ECO:0000313" key="21">
    <source>
        <dbReference type="Proteomes" id="UP001597475"/>
    </source>
</evidence>
<keyword evidence="3 17" id="KW-0963">Cytoplasm</keyword>
<feature type="binding site" evidence="17">
    <location>
        <position position="425"/>
    </location>
    <ligand>
        <name>acetyl-CoA</name>
        <dbReference type="ChEBI" id="CHEBI:57288"/>
    </ligand>
</feature>
<keyword evidence="21" id="KW-1185">Reference proteome</keyword>
<comment type="caution">
    <text evidence="20">The sequence shown here is derived from an EMBL/GenBank/DDBJ whole genome shotgun (WGS) entry which is preliminary data.</text>
</comment>
<dbReference type="Proteomes" id="UP001597475">
    <property type="component" value="Unassembled WGS sequence"/>
</dbReference>
<feature type="binding site" evidence="17">
    <location>
        <position position="386"/>
    </location>
    <ligand>
        <name>UDP-N-acetyl-alpha-D-glucosamine</name>
        <dbReference type="ChEBI" id="CHEBI:57705"/>
    </ligand>
</feature>
<dbReference type="InterPro" id="IPR025877">
    <property type="entry name" value="MobA-like_NTP_Trfase"/>
</dbReference>
<dbReference type="NCBIfam" id="NF010938">
    <property type="entry name" value="PRK14358.1"/>
    <property type="match status" value="1"/>
</dbReference>
<feature type="binding site" evidence="17">
    <location>
        <position position="443"/>
    </location>
    <ligand>
        <name>acetyl-CoA</name>
        <dbReference type="ChEBI" id="CHEBI:57288"/>
    </ligand>
</feature>
<feature type="binding site" evidence="17">
    <location>
        <position position="123"/>
    </location>
    <ligand>
        <name>Mg(2+)</name>
        <dbReference type="ChEBI" id="CHEBI:18420"/>
    </ligand>
</feature>
<feature type="domain" description="MobA-like NTP transferase" evidence="18">
    <location>
        <begin position="10"/>
        <end position="148"/>
    </location>
</feature>
<keyword evidence="12 17" id="KW-0012">Acyltransferase</keyword>
<comment type="pathway">
    <text evidence="17">Bacterial outer membrane biogenesis; LPS lipid A biosynthesis.</text>
</comment>
<dbReference type="Gene3D" id="3.90.550.10">
    <property type="entry name" value="Spore Coat Polysaccharide Biosynthesis Protein SpsA, Chain A"/>
    <property type="match status" value="1"/>
</dbReference>
<evidence type="ECO:0000256" key="5">
    <source>
        <dbReference type="ARBA" id="ARBA00022695"/>
    </source>
</evidence>
<dbReference type="EC" id="2.3.1.157" evidence="17"/>
<evidence type="ECO:0000313" key="20">
    <source>
        <dbReference type="EMBL" id="MFD2609309.1"/>
    </source>
</evidence>
<keyword evidence="5 17" id="KW-0548">Nucleotidyltransferase</keyword>
<dbReference type="InterPro" id="IPR011004">
    <property type="entry name" value="Trimer_LpxA-like_sf"/>
</dbReference>
<dbReference type="PANTHER" id="PTHR43584">
    <property type="entry name" value="NUCLEOTIDYL TRANSFERASE"/>
    <property type="match status" value="1"/>
</dbReference>
<dbReference type="PANTHER" id="PTHR43584:SF3">
    <property type="entry name" value="BIFUNCTIONAL PROTEIN GLMU"/>
    <property type="match status" value="1"/>
</dbReference>
<feature type="binding site" evidence="17">
    <location>
        <begin position="83"/>
        <end position="84"/>
    </location>
    <ligand>
        <name>UDP-N-acetyl-alpha-D-glucosamine</name>
        <dbReference type="ChEBI" id="CHEBI:57705"/>
    </ligand>
</feature>
<evidence type="ECO:0000256" key="10">
    <source>
        <dbReference type="ARBA" id="ARBA00022984"/>
    </source>
</evidence>
<feature type="region of interest" description="Pyrophosphorylase" evidence="17">
    <location>
        <begin position="1"/>
        <end position="249"/>
    </location>
</feature>
<dbReference type="Pfam" id="PF25087">
    <property type="entry name" value="GMPPB_C"/>
    <property type="match status" value="1"/>
</dbReference>
<evidence type="ECO:0000256" key="9">
    <source>
        <dbReference type="ARBA" id="ARBA00022960"/>
    </source>
</evidence>
<feature type="binding site" evidence="17">
    <location>
        <position position="460"/>
    </location>
    <ligand>
        <name>acetyl-CoA</name>
        <dbReference type="ChEBI" id="CHEBI:57288"/>
    </ligand>
</feature>
<feature type="binding site" evidence="17">
    <location>
        <position position="175"/>
    </location>
    <ligand>
        <name>UDP-N-acetyl-alpha-D-glucosamine</name>
        <dbReference type="ChEBI" id="CHEBI:57705"/>
    </ligand>
</feature>
<dbReference type="EC" id="2.7.7.23" evidence="17"/>
<organism evidence="20 21">
    <name type="scientific">Deinococcus taklimakanensis</name>
    <dbReference type="NCBI Taxonomy" id="536443"/>
    <lineage>
        <taxon>Bacteria</taxon>
        <taxon>Thermotogati</taxon>
        <taxon>Deinococcota</taxon>
        <taxon>Deinococci</taxon>
        <taxon>Deinococcales</taxon>
        <taxon>Deinococcaceae</taxon>
        <taxon>Deinococcus</taxon>
    </lineage>
</organism>
<dbReference type="GO" id="GO:0003977">
    <property type="term" value="F:UDP-N-acetylglucosamine diphosphorylase activity"/>
    <property type="evidence" value="ECO:0007669"/>
    <property type="project" value="UniProtKB-EC"/>
</dbReference>
<dbReference type="GO" id="GO:0019134">
    <property type="term" value="F:glucosamine-1-phosphate N-acetyltransferase activity"/>
    <property type="evidence" value="ECO:0007669"/>
    <property type="project" value="UniProtKB-EC"/>
</dbReference>
<evidence type="ECO:0000256" key="11">
    <source>
        <dbReference type="ARBA" id="ARBA00023268"/>
    </source>
</evidence>
<feature type="binding site" evidence="17">
    <location>
        <position position="247"/>
    </location>
    <ligand>
        <name>Mg(2+)</name>
        <dbReference type="ChEBI" id="CHEBI:18420"/>
    </ligand>
</feature>
<evidence type="ECO:0000256" key="6">
    <source>
        <dbReference type="ARBA" id="ARBA00022723"/>
    </source>
</evidence>
<feature type="active site" description="Proton acceptor" evidence="17">
    <location>
        <position position="383"/>
    </location>
</feature>
<dbReference type="NCBIfam" id="TIGR01173">
    <property type="entry name" value="glmU"/>
    <property type="match status" value="1"/>
</dbReference>
<feature type="binding site" evidence="17">
    <location>
        <position position="27"/>
    </location>
    <ligand>
        <name>UDP-N-acetyl-alpha-D-glucosamine</name>
        <dbReference type="ChEBI" id="CHEBI:57705"/>
    </ligand>
</feature>
<keyword evidence="7 17" id="KW-0677">Repeat</keyword>
<feature type="binding site" evidence="17">
    <location>
        <position position="400"/>
    </location>
    <ligand>
        <name>acetyl-CoA</name>
        <dbReference type="ChEBI" id="CHEBI:57288"/>
    </ligand>
</feature>
<feature type="region of interest" description="N-acetyltransferase" evidence="17">
    <location>
        <begin position="271"/>
        <end position="512"/>
    </location>
</feature>
<feature type="binding site" evidence="17">
    <location>
        <begin position="406"/>
        <end position="407"/>
    </location>
    <ligand>
        <name>acetyl-CoA</name>
        <dbReference type="ChEBI" id="CHEBI:57288"/>
    </ligand>
</feature>
<comment type="catalytic activity">
    <reaction evidence="14 17">
        <text>alpha-D-glucosamine 1-phosphate + acetyl-CoA = N-acetyl-alpha-D-glucosamine 1-phosphate + CoA + H(+)</text>
        <dbReference type="Rhea" id="RHEA:13725"/>
        <dbReference type="ChEBI" id="CHEBI:15378"/>
        <dbReference type="ChEBI" id="CHEBI:57287"/>
        <dbReference type="ChEBI" id="CHEBI:57288"/>
        <dbReference type="ChEBI" id="CHEBI:57776"/>
        <dbReference type="ChEBI" id="CHEBI:58516"/>
        <dbReference type="EC" id="2.3.1.157"/>
    </reaction>
</comment>
<comment type="function">
    <text evidence="16 17">Catalyzes the last two sequential reactions in the de novo biosynthetic pathway for UDP-N-acetylglucosamine (UDP-GlcNAc). The C-terminal domain catalyzes the transfer of acetyl group from acetyl coenzyme A to glucosamine-1-phosphate (GlcN-1-P) to produce N-acetylglucosamine-1-phosphate (GlcNAc-1-P), which is converted into UDP-GlcNAc by the transfer of uridine 5-monophosphate (from uridine 5-triphosphate), a reaction catalyzed by the N-terminal domain.</text>
</comment>
<evidence type="ECO:0000256" key="1">
    <source>
        <dbReference type="ARBA" id="ARBA00007707"/>
    </source>
</evidence>
<evidence type="ECO:0000256" key="12">
    <source>
        <dbReference type="ARBA" id="ARBA00023315"/>
    </source>
</evidence>
<dbReference type="CDD" id="cd02540">
    <property type="entry name" value="GT2_GlmU_N_bac"/>
    <property type="match status" value="1"/>
</dbReference>
<evidence type="ECO:0000256" key="16">
    <source>
        <dbReference type="ARBA" id="ARBA00049628"/>
    </source>
</evidence>
<keyword evidence="9 17" id="KW-0133">Cell shape</keyword>
<dbReference type="SUPFAM" id="SSF51161">
    <property type="entry name" value="Trimeric LpxA-like enzymes"/>
    <property type="match status" value="1"/>
</dbReference>
<feature type="domain" description="Mannose-1-phosphate guanyltransferase C-terminal" evidence="19">
    <location>
        <begin position="279"/>
        <end position="368"/>
    </location>
</feature>
<evidence type="ECO:0000256" key="2">
    <source>
        <dbReference type="ARBA" id="ARBA00007947"/>
    </source>
</evidence>
<comment type="pathway">
    <text evidence="17">Nucleotide-sugar biosynthesis; UDP-N-acetyl-alpha-D-glucosamine biosynthesis; UDP-N-acetyl-alpha-D-glucosamine from N-acetyl-alpha-D-glucosamine 1-phosphate: step 1/1.</text>
</comment>
<comment type="subunit">
    <text evidence="17">Homotrimer.</text>
</comment>
<reference evidence="21" key="1">
    <citation type="journal article" date="2019" name="Int. J. Syst. Evol. Microbiol.">
        <title>The Global Catalogue of Microorganisms (GCM) 10K type strain sequencing project: providing services to taxonomists for standard genome sequencing and annotation.</title>
        <authorList>
            <consortium name="The Broad Institute Genomics Platform"/>
            <consortium name="The Broad Institute Genome Sequencing Center for Infectious Disease"/>
            <person name="Wu L."/>
            <person name="Ma J."/>
        </authorList>
    </citation>
    <scope>NUCLEOTIDE SEQUENCE [LARGE SCALE GENOMIC DNA]</scope>
    <source>
        <strain evidence="21">KCTC 33842</strain>
    </source>
</reference>
<dbReference type="InterPro" id="IPR005882">
    <property type="entry name" value="Bifunctional_GlmU"/>
</dbReference>
<evidence type="ECO:0000259" key="18">
    <source>
        <dbReference type="Pfam" id="PF12804"/>
    </source>
</evidence>
<feature type="binding site" evidence="17">
    <location>
        <position position="371"/>
    </location>
    <ligand>
        <name>UDP-N-acetyl-alpha-D-glucosamine</name>
        <dbReference type="ChEBI" id="CHEBI:57705"/>
    </ligand>
</feature>
<gene>
    <name evidence="17 20" type="primary">glmU</name>
    <name evidence="20" type="ORF">ACFSR9_07655</name>
</gene>
<dbReference type="SUPFAM" id="SSF53448">
    <property type="entry name" value="Nucleotide-diphospho-sugar transferases"/>
    <property type="match status" value="1"/>
</dbReference>
<dbReference type="CDD" id="cd03353">
    <property type="entry name" value="LbH_GlmU_C"/>
    <property type="match status" value="1"/>
</dbReference>
<accession>A0ABW5P2F4</accession>
<feature type="binding site" evidence="17">
    <location>
        <position position="353"/>
    </location>
    <ligand>
        <name>UDP-N-acetyl-alpha-D-glucosamine</name>
        <dbReference type="ChEBI" id="CHEBI:57705"/>
    </ligand>
</feature>
<dbReference type="InterPro" id="IPR029044">
    <property type="entry name" value="Nucleotide-diphossugar_trans"/>
</dbReference>
<name>A0ABW5P2F4_9DEIO</name>
<dbReference type="InterPro" id="IPR056729">
    <property type="entry name" value="GMPPB_C"/>
</dbReference>
<feature type="binding site" evidence="17">
    <location>
        <begin position="13"/>
        <end position="16"/>
    </location>
    <ligand>
        <name>UDP-N-acetyl-alpha-D-glucosamine</name>
        <dbReference type="ChEBI" id="CHEBI:57705"/>
    </ligand>
</feature>
<dbReference type="InterPro" id="IPR038009">
    <property type="entry name" value="GlmU_C_LbH"/>
</dbReference>
<dbReference type="HAMAP" id="MF_01631">
    <property type="entry name" value="GlmU"/>
    <property type="match status" value="1"/>
</dbReference>
<evidence type="ECO:0000256" key="14">
    <source>
        <dbReference type="ARBA" id="ARBA00048247"/>
    </source>
</evidence>
<comment type="subcellular location">
    <subcellularLocation>
        <location evidence="17">Cytoplasm</location>
    </subcellularLocation>
</comment>
<keyword evidence="6 17" id="KW-0479">Metal-binding</keyword>
<evidence type="ECO:0000256" key="3">
    <source>
        <dbReference type="ARBA" id="ARBA00022490"/>
    </source>
</evidence>
<feature type="region of interest" description="Linker" evidence="17">
    <location>
        <begin position="250"/>
        <end position="270"/>
    </location>
</feature>
<evidence type="ECO:0000256" key="4">
    <source>
        <dbReference type="ARBA" id="ARBA00022679"/>
    </source>
</evidence>
<comment type="similarity">
    <text evidence="1 17">In the C-terminal section; belongs to the transferase hexapeptide repeat family.</text>
</comment>
<evidence type="ECO:0000256" key="7">
    <source>
        <dbReference type="ARBA" id="ARBA00022737"/>
    </source>
</evidence>
<keyword evidence="4 17" id="KW-0808">Transferase</keyword>
<dbReference type="EMBL" id="JBHUMK010000033">
    <property type="protein sequence ID" value="MFD2609309.1"/>
    <property type="molecule type" value="Genomic_DNA"/>
</dbReference>